<dbReference type="EMBL" id="JAYMYR010000008">
    <property type="protein sequence ID" value="KAK7347850.1"/>
    <property type="molecule type" value="Genomic_DNA"/>
</dbReference>
<evidence type="ECO:0000256" key="1">
    <source>
        <dbReference type="SAM" id="MobiDB-lite"/>
    </source>
</evidence>
<accession>A0AAN9M433</accession>
<dbReference type="Proteomes" id="UP001374584">
    <property type="component" value="Unassembled WGS sequence"/>
</dbReference>
<comment type="caution">
    <text evidence="2">The sequence shown here is derived from an EMBL/GenBank/DDBJ whole genome shotgun (WGS) entry which is preliminary data.</text>
</comment>
<proteinExistence type="predicted"/>
<name>A0AAN9M433_PHACN</name>
<sequence>MRVCIYGVCVLYSSSTNNKEQTTKPRKKRELDRVRERERERKKASTVEGFPERRHARFQPTVLFLFASTYQIPKDMIEGFEN</sequence>
<keyword evidence="3" id="KW-1185">Reference proteome</keyword>
<organism evidence="2 3">
    <name type="scientific">Phaseolus coccineus</name>
    <name type="common">Scarlet runner bean</name>
    <name type="synonym">Phaseolus multiflorus</name>
    <dbReference type="NCBI Taxonomy" id="3886"/>
    <lineage>
        <taxon>Eukaryota</taxon>
        <taxon>Viridiplantae</taxon>
        <taxon>Streptophyta</taxon>
        <taxon>Embryophyta</taxon>
        <taxon>Tracheophyta</taxon>
        <taxon>Spermatophyta</taxon>
        <taxon>Magnoliopsida</taxon>
        <taxon>eudicotyledons</taxon>
        <taxon>Gunneridae</taxon>
        <taxon>Pentapetalae</taxon>
        <taxon>rosids</taxon>
        <taxon>fabids</taxon>
        <taxon>Fabales</taxon>
        <taxon>Fabaceae</taxon>
        <taxon>Papilionoideae</taxon>
        <taxon>50 kb inversion clade</taxon>
        <taxon>NPAAA clade</taxon>
        <taxon>indigoferoid/millettioid clade</taxon>
        <taxon>Phaseoleae</taxon>
        <taxon>Phaseolus</taxon>
    </lineage>
</organism>
<evidence type="ECO:0000313" key="3">
    <source>
        <dbReference type="Proteomes" id="UP001374584"/>
    </source>
</evidence>
<evidence type="ECO:0000313" key="2">
    <source>
        <dbReference type="EMBL" id="KAK7347850.1"/>
    </source>
</evidence>
<feature type="region of interest" description="Disordered" evidence="1">
    <location>
        <begin position="16"/>
        <end position="52"/>
    </location>
</feature>
<reference evidence="2 3" key="1">
    <citation type="submission" date="2024-01" db="EMBL/GenBank/DDBJ databases">
        <title>The genomes of 5 underutilized Papilionoideae crops provide insights into root nodulation and disease resistanc.</title>
        <authorList>
            <person name="Jiang F."/>
        </authorList>
    </citation>
    <scope>NUCLEOTIDE SEQUENCE [LARGE SCALE GENOMIC DNA]</scope>
    <source>
        <strain evidence="2">JINMINGXINNONG_FW02</strain>
        <tissue evidence="2">Leaves</tissue>
    </source>
</reference>
<dbReference type="AlphaFoldDB" id="A0AAN9M433"/>
<protein>
    <submittedName>
        <fullName evidence="2">Uncharacterized protein</fullName>
    </submittedName>
</protein>
<gene>
    <name evidence="2" type="ORF">VNO80_22389</name>
</gene>
<feature type="compositionally biased region" description="Basic and acidic residues" evidence="1">
    <location>
        <begin position="29"/>
        <end position="52"/>
    </location>
</feature>